<proteinExistence type="predicted"/>
<dbReference type="EMBL" id="KQ100436">
    <property type="protein sequence ID" value="KMS93646.1"/>
    <property type="molecule type" value="Genomic_DNA"/>
</dbReference>
<evidence type="ECO:0000313" key="2">
    <source>
        <dbReference type="Proteomes" id="UP000035740"/>
    </source>
</evidence>
<dbReference type="AlphaFoldDB" id="A0A0J8AY45"/>
<name>A0A0J8AY45_BETVV</name>
<sequence length="161" mass="17806">MILENAASDNISGFLSFALATDNDRRFLNMPGLRMGNNVILGHQFKDKLSICEQFFARAANPQSVNRSQESKVRRFREVHAFASVSTCSSVRHVQPSNQTSSKHGQNLATADMVSAVNRPGSRLHRNDSSEDVLLKSKLISSWVEGIQSKSMSTCLTCFQA</sequence>
<reference evidence="1 2" key="1">
    <citation type="journal article" date="2014" name="Nature">
        <title>The genome of the recently domesticated crop plant sugar beet (Beta vulgaris).</title>
        <authorList>
            <person name="Dohm J.C."/>
            <person name="Minoche A.E."/>
            <person name="Holtgrawe D."/>
            <person name="Capella-Gutierrez S."/>
            <person name="Zakrzewski F."/>
            <person name="Tafer H."/>
            <person name="Rupp O."/>
            <person name="Sorensen T.R."/>
            <person name="Stracke R."/>
            <person name="Reinhardt R."/>
            <person name="Goesmann A."/>
            <person name="Kraft T."/>
            <person name="Schulz B."/>
            <person name="Stadler P.F."/>
            <person name="Schmidt T."/>
            <person name="Gabaldon T."/>
            <person name="Lehrach H."/>
            <person name="Weisshaar B."/>
            <person name="Himmelbauer H."/>
        </authorList>
    </citation>
    <scope>NUCLEOTIDE SEQUENCE [LARGE SCALE GENOMIC DNA]</scope>
    <source>
        <tissue evidence="1">Taproot</tissue>
    </source>
</reference>
<keyword evidence="2" id="KW-1185">Reference proteome</keyword>
<accession>A0A0J8AY45</accession>
<protein>
    <submittedName>
        <fullName evidence="1">Uncharacterized protein</fullName>
    </submittedName>
</protein>
<gene>
    <name evidence="1" type="ORF">BVRB_029370</name>
</gene>
<organism evidence="1 2">
    <name type="scientific">Beta vulgaris subsp. vulgaris</name>
    <name type="common">Beet</name>
    <dbReference type="NCBI Taxonomy" id="3555"/>
    <lineage>
        <taxon>Eukaryota</taxon>
        <taxon>Viridiplantae</taxon>
        <taxon>Streptophyta</taxon>
        <taxon>Embryophyta</taxon>
        <taxon>Tracheophyta</taxon>
        <taxon>Spermatophyta</taxon>
        <taxon>Magnoliopsida</taxon>
        <taxon>eudicotyledons</taxon>
        <taxon>Gunneridae</taxon>
        <taxon>Pentapetalae</taxon>
        <taxon>Caryophyllales</taxon>
        <taxon>Chenopodiaceae</taxon>
        <taxon>Betoideae</taxon>
        <taxon>Beta</taxon>
    </lineage>
</organism>
<evidence type="ECO:0000313" key="1">
    <source>
        <dbReference type="EMBL" id="KMS93646.1"/>
    </source>
</evidence>
<dbReference type="Gramene" id="KMS93646">
    <property type="protein sequence ID" value="KMS93646"/>
    <property type="gene ID" value="BVRB_029370"/>
</dbReference>
<dbReference type="Proteomes" id="UP000035740">
    <property type="component" value="Unassembled WGS sequence"/>
</dbReference>